<evidence type="ECO:0000313" key="1">
    <source>
        <dbReference type="EMBL" id="EYU13372.1"/>
    </source>
</evidence>
<gene>
    <name evidence="1" type="ORF">BA1DRAFT_04166</name>
</gene>
<dbReference type="EMBL" id="JFGV01000091">
    <property type="protein sequence ID" value="EYU13372.1"/>
    <property type="molecule type" value="Genomic_DNA"/>
</dbReference>
<name>A0A022PB19_9GAMM</name>
<dbReference type="Gene3D" id="2.70.70.10">
    <property type="entry name" value="Glucose Permease (Domain IIA)"/>
    <property type="match status" value="1"/>
</dbReference>
<keyword evidence="2" id="KW-1185">Reference proteome</keyword>
<comment type="caution">
    <text evidence="1">The sequence shown here is derived from an EMBL/GenBank/DDBJ whole genome shotgun (WGS) entry which is preliminary data.</text>
</comment>
<dbReference type="AlphaFoldDB" id="A0A022PB19"/>
<dbReference type="Proteomes" id="UP000023464">
    <property type="component" value="Unassembled WGS sequence"/>
</dbReference>
<reference evidence="1 2" key="1">
    <citation type="submission" date="2014-03" db="EMBL/GenBank/DDBJ databases">
        <title>Draft Genome of Photorhabdus luminescens BA1, an Egyptian Isolate.</title>
        <authorList>
            <person name="Ghazal S."/>
            <person name="Hurst S.G.IV."/>
            <person name="Morris K."/>
            <person name="Thomas K."/>
            <person name="Tisa L.S."/>
        </authorList>
    </citation>
    <scope>NUCLEOTIDE SEQUENCE [LARGE SCALE GENOMIC DNA]</scope>
    <source>
        <strain evidence="1 2">BA1</strain>
    </source>
</reference>
<proteinExistence type="predicted"/>
<protein>
    <submittedName>
        <fullName evidence="1">Uncharacterized protein</fullName>
    </submittedName>
</protein>
<accession>A0A022PB19</accession>
<sequence>MIISPPLLRNKSDTESDAAWIERMIPIDVRRGFPVNAWHTWHGGVHLTHSDSTSQPEKIRSIADGTVHFVRHPQFSKRDLPPYNYNGGTDCGCVVLKHETEIGIGEHGKVTFFSLYMHLKTLDKDISVGKTVYQKPHWEQWDRWTEPTRFTSRYFVTIPIW</sequence>
<dbReference type="RefSeq" id="WP_051560898.1">
    <property type="nucleotide sequence ID" value="NZ_CAWLTM010000024.1"/>
</dbReference>
<organism evidence="1 2">
    <name type="scientific">Photorhabdus aegyptia</name>
    <dbReference type="NCBI Taxonomy" id="2805098"/>
    <lineage>
        <taxon>Bacteria</taxon>
        <taxon>Pseudomonadati</taxon>
        <taxon>Pseudomonadota</taxon>
        <taxon>Gammaproteobacteria</taxon>
        <taxon>Enterobacterales</taxon>
        <taxon>Morganellaceae</taxon>
        <taxon>Photorhabdus</taxon>
    </lineage>
</organism>
<dbReference type="InterPro" id="IPR011055">
    <property type="entry name" value="Dup_hybrid_motif"/>
</dbReference>
<evidence type="ECO:0000313" key="2">
    <source>
        <dbReference type="Proteomes" id="UP000023464"/>
    </source>
</evidence>